<dbReference type="RefSeq" id="WP_014799092.1">
    <property type="nucleotide sequence ID" value="NC_018018.1"/>
</dbReference>
<reference evidence="2" key="1">
    <citation type="submission" date="2012-06" db="EMBL/GenBank/DDBJ databases">
        <title>The complete genome of Flexibacter litoralis DSM 6794.</title>
        <authorList>
            <person name="Lucas S."/>
            <person name="Copeland A."/>
            <person name="Lapidus A."/>
            <person name="Glavina del Rio T."/>
            <person name="Dalin E."/>
            <person name="Tice H."/>
            <person name="Bruce D."/>
            <person name="Goodwin L."/>
            <person name="Pitluck S."/>
            <person name="Peters L."/>
            <person name="Ovchinnikova G."/>
            <person name="Lu M."/>
            <person name="Kyrpides N."/>
            <person name="Mavromatis K."/>
            <person name="Ivanova N."/>
            <person name="Brettin T."/>
            <person name="Detter J.C."/>
            <person name="Han C."/>
            <person name="Larimer F."/>
            <person name="Land M."/>
            <person name="Hauser L."/>
            <person name="Markowitz V."/>
            <person name="Cheng J.-F."/>
            <person name="Hugenholtz P."/>
            <person name="Woyke T."/>
            <person name="Wu D."/>
            <person name="Spring S."/>
            <person name="Lang E."/>
            <person name="Kopitz M."/>
            <person name="Brambilla E."/>
            <person name="Klenk H.-P."/>
            <person name="Eisen J.A."/>
        </authorList>
    </citation>
    <scope>NUCLEOTIDE SEQUENCE [LARGE SCALE GENOMIC DNA]</scope>
    <source>
        <strain evidence="2">ATCC 23117 / DSM 6794 / NBRC 15988 / NCIMB 1366 / Sio-4</strain>
    </source>
</reference>
<dbReference type="Proteomes" id="UP000006054">
    <property type="component" value="Chromosome"/>
</dbReference>
<proteinExistence type="predicted"/>
<dbReference type="Gene3D" id="3.40.50.1820">
    <property type="entry name" value="alpha/beta hydrolase"/>
    <property type="match status" value="1"/>
</dbReference>
<accession>I4ANX9</accession>
<dbReference type="STRING" id="880071.Fleli_3335"/>
<evidence type="ECO:0000313" key="2">
    <source>
        <dbReference type="Proteomes" id="UP000006054"/>
    </source>
</evidence>
<keyword evidence="2" id="KW-1185">Reference proteome</keyword>
<dbReference type="eggNOG" id="COG1073">
    <property type="taxonomic scope" value="Bacteria"/>
</dbReference>
<dbReference type="KEGG" id="fli:Fleli_3335"/>
<dbReference type="SUPFAM" id="SSF53474">
    <property type="entry name" value="alpha/beta-Hydrolases"/>
    <property type="match status" value="1"/>
</dbReference>
<dbReference type="InterPro" id="IPR000801">
    <property type="entry name" value="Esterase-like"/>
</dbReference>
<dbReference type="PATRIC" id="fig|880071.3.peg.3338"/>
<dbReference type="PANTHER" id="PTHR42886:SF29">
    <property type="entry name" value="PUMMELIG, ISOFORM A"/>
    <property type="match status" value="1"/>
</dbReference>
<dbReference type="Pfam" id="PF00756">
    <property type="entry name" value="Esterase"/>
    <property type="match status" value="1"/>
</dbReference>
<organism evidence="1 2">
    <name type="scientific">Bernardetia litoralis (strain ATCC 23117 / DSM 6794 / NBRC 15988 / NCIMB 1366 / Fx l1 / Sio-4)</name>
    <name type="common">Flexibacter litoralis</name>
    <dbReference type="NCBI Taxonomy" id="880071"/>
    <lineage>
        <taxon>Bacteria</taxon>
        <taxon>Pseudomonadati</taxon>
        <taxon>Bacteroidota</taxon>
        <taxon>Cytophagia</taxon>
        <taxon>Cytophagales</taxon>
        <taxon>Bernardetiaceae</taxon>
        <taxon>Bernardetia</taxon>
    </lineage>
</organism>
<sequence>MNKKELTLSNTLSPENPILIDYHLPNNKKTSFKTPVIIFLHGFKGFKDWGAFNQMAEMWTNKGFLVFKINFSHNGTTPQSPFDFEDLEAFGQNTITKELSDIKILIDFICNEKSDLPKRNIEDLRLVGHSRGGSTAIIYASKDKRIKKVITLSAVSDLEARYFNEKNQKEWQQNDVVIIENGRTNQKMPLYESFYKDFKKNPINYSVKEATQKLSQTNRPQLIIHGIKDSSVTSQDAKDIFEWSNSTTNQNAKLVLVEDADHTYNTKHPNLIRNSEELPTQFLEMIDLVAKF</sequence>
<name>I4ANX9_BERLS</name>
<evidence type="ECO:0000313" key="1">
    <source>
        <dbReference type="EMBL" id="AFM05664.1"/>
    </source>
</evidence>
<protein>
    <submittedName>
        <fullName evidence="1">Putative esterase</fullName>
    </submittedName>
</protein>
<dbReference type="AlphaFoldDB" id="I4ANX9"/>
<dbReference type="OrthoDB" id="9808543at2"/>
<dbReference type="EMBL" id="CP003345">
    <property type="protein sequence ID" value="AFM05664.1"/>
    <property type="molecule type" value="Genomic_DNA"/>
</dbReference>
<dbReference type="InterPro" id="IPR029058">
    <property type="entry name" value="AB_hydrolase_fold"/>
</dbReference>
<dbReference type="PANTHER" id="PTHR42886">
    <property type="entry name" value="RE40534P-RELATED"/>
    <property type="match status" value="1"/>
</dbReference>
<dbReference type="HOGENOM" id="CLU_086603_0_0_10"/>
<gene>
    <name evidence="1" type="ordered locus">Fleli_3335</name>
</gene>